<protein>
    <recommendedName>
        <fullName evidence="1">Reverse transcriptase domain-containing protein</fullName>
    </recommendedName>
</protein>
<dbReference type="CDD" id="cd10442">
    <property type="entry name" value="GIY-YIG_PLEs"/>
    <property type="match status" value="1"/>
</dbReference>
<dbReference type="InterPro" id="IPR058912">
    <property type="entry name" value="HTH_animal"/>
</dbReference>
<evidence type="ECO:0000313" key="3">
    <source>
        <dbReference type="Proteomes" id="UP000694892"/>
    </source>
</evidence>
<feature type="domain" description="Reverse transcriptase" evidence="1">
    <location>
        <begin position="1"/>
        <end position="187"/>
    </location>
</feature>
<dbReference type="Proteomes" id="UP000694892">
    <property type="component" value="Chromosome 9_10S"/>
</dbReference>
<dbReference type="PROSITE" id="PS50878">
    <property type="entry name" value="RT_POL"/>
    <property type="match status" value="1"/>
</dbReference>
<dbReference type="AlphaFoldDB" id="A0A974BSB1"/>
<name>A0A974BSB1_XENLA</name>
<reference evidence="3" key="1">
    <citation type="journal article" date="2016" name="Nature">
        <title>Genome evolution in the allotetraploid frog Xenopus laevis.</title>
        <authorList>
            <person name="Session A.M."/>
            <person name="Uno Y."/>
            <person name="Kwon T."/>
            <person name="Chapman J.A."/>
            <person name="Toyoda A."/>
            <person name="Takahashi S."/>
            <person name="Fukui A."/>
            <person name="Hikosaka A."/>
            <person name="Suzuki A."/>
            <person name="Kondo M."/>
            <person name="van Heeringen S.J."/>
            <person name="Quigley I."/>
            <person name="Heinz S."/>
            <person name="Ogino H."/>
            <person name="Ochi H."/>
            <person name="Hellsten U."/>
            <person name="Lyons J.B."/>
            <person name="Simakov O."/>
            <person name="Putnam N."/>
            <person name="Stites J."/>
            <person name="Kuroki Y."/>
            <person name="Tanaka T."/>
            <person name="Michiue T."/>
            <person name="Watanabe M."/>
            <person name="Bogdanovic O."/>
            <person name="Lister R."/>
            <person name="Georgiou G."/>
            <person name="Paranjpe S.S."/>
            <person name="van Kruijsbergen I."/>
            <person name="Shu S."/>
            <person name="Carlson J."/>
            <person name="Kinoshita T."/>
            <person name="Ohta Y."/>
            <person name="Mawaribuchi S."/>
            <person name="Jenkins J."/>
            <person name="Grimwood J."/>
            <person name="Schmutz J."/>
            <person name="Mitros T."/>
            <person name="Mozaffari S.V."/>
            <person name="Suzuki Y."/>
            <person name="Haramoto Y."/>
            <person name="Yamamoto T.S."/>
            <person name="Takagi C."/>
            <person name="Heald R."/>
            <person name="Miller K."/>
            <person name="Haudenschild C."/>
            <person name="Kitzman J."/>
            <person name="Nakayama T."/>
            <person name="Izutsu Y."/>
            <person name="Robert J."/>
            <person name="Fortriede J."/>
            <person name="Burns K."/>
            <person name="Lotay V."/>
            <person name="Karimi K."/>
            <person name="Yasuoka Y."/>
            <person name="Dichmann D.S."/>
            <person name="Flajnik M.F."/>
            <person name="Houston D.W."/>
            <person name="Shendure J."/>
            <person name="DuPasquier L."/>
            <person name="Vize P.D."/>
            <person name="Zorn A.M."/>
            <person name="Ito M."/>
            <person name="Marcotte E.M."/>
            <person name="Wallingford J.B."/>
            <person name="Ito Y."/>
            <person name="Asashima M."/>
            <person name="Ueno N."/>
            <person name="Matsuda Y."/>
            <person name="Veenstra G.J."/>
            <person name="Fujiyama A."/>
            <person name="Harland R.M."/>
            <person name="Taira M."/>
            <person name="Rokhsar D.S."/>
        </authorList>
    </citation>
    <scope>NUCLEOTIDE SEQUENCE [LARGE SCALE GENOMIC DNA]</scope>
    <source>
        <strain evidence="3">J</strain>
    </source>
</reference>
<accession>A0A974BSB1</accession>
<dbReference type="InterPro" id="IPR000477">
    <property type="entry name" value="RT_dom"/>
</dbReference>
<evidence type="ECO:0000259" key="1">
    <source>
        <dbReference type="PROSITE" id="PS50878"/>
    </source>
</evidence>
<dbReference type="Pfam" id="PF26215">
    <property type="entry name" value="HTH_animal"/>
    <property type="match status" value="1"/>
</dbReference>
<dbReference type="PANTHER" id="PTHR21301">
    <property type="entry name" value="REVERSE TRANSCRIPTASE"/>
    <property type="match status" value="1"/>
</dbReference>
<evidence type="ECO:0000313" key="2">
    <source>
        <dbReference type="EMBL" id="OCT60119.1"/>
    </source>
</evidence>
<dbReference type="EMBL" id="CM004483">
    <property type="protein sequence ID" value="OCT60119.1"/>
    <property type="molecule type" value="Genomic_DNA"/>
</dbReference>
<sequence length="494" mass="57406">MNKIHTIVWRKQYVWVTLDVQSLYSRIHHVDGLRAINKFLKQYLQSDVQINFLLEAIEFILSHNTMSFNGQLFRQITGTAMGTKFAPSYAGLFMAMWEDEYIFGADNPYDDDIVGWHRYIDDVIMVWSGPEDDLKGFLNYVNDNPYDIKFTMQHHANQIDFLDLTFYVENNTIMSKLYRKKIAGNTILRKDSYHPLHTVKSIPYAQLVRIYRNCTDKEIFAQQAKEECNRLKSRGYSKRDISEAMEKLEKSKISKKTKDSMKIMNKQEKGVRCILEYGLQYKAVKKSIVKNWNILNTDPTIKALNLTPMVISRKAKSLANQVAPNRLNNKKVEKRTWLDLKGFFPCKKCVVCKNNKSKKVIEFSVKNKSQELKIGKMITCGTRYVVYAVQCECGALYIGRTIRQLRVRLGEHLRGIDNKDVDNPILKHFIMAHDGIPQKISMFGIDKIYENSGGNLTTKLLRLESNWIFKLGTIIPEGMNSHFELKPFLTSVWD</sequence>
<organism evidence="2 3">
    <name type="scientific">Xenopus laevis</name>
    <name type="common">African clawed frog</name>
    <dbReference type="NCBI Taxonomy" id="8355"/>
    <lineage>
        <taxon>Eukaryota</taxon>
        <taxon>Metazoa</taxon>
        <taxon>Chordata</taxon>
        <taxon>Craniata</taxon>
        <taxon>Vertebrata</taxon>
        <taxon>Euteleostomi</taxon>
        <taxon>Amphibia</taxon>
        <taxon>Batrachia</taxon>
        <taxon>Anura</taxon>
        <taxon>Pipoidea</taxon>
        <taxon>Pipidae</taxon>
        <taxon>Xenopodinae</taxon>
        <taxon>Xenopus</taxon>
        <taxon>Xenopus</taxon>
    </lineage>
</organism>
<proteinExistence type="predicted"/>
<gene>
    <name evidence="2" type="ORF">XELAEV_18046140mg</name>
</gene>
<dbReference type="PANTHER" id="PTHR21301:SF13">
    <property type="match status" value="1"/>
</dbReference>